<keyword evidence="2" id="KW-0255">Endonuclease</keyword>
<evidence type="ECO:0000313" key="3">
    <source>
        <dbReference type="Proteomes" id="UP001321481"/>
    </source>
</evidence>
<dbReference type="Proteomes" id="UP001321481">
    <property type="component" value="Unassembled WGS sequence"/>
</dbReference>
<dbReference type="RefSeq" id="WP_283716265.1">
    <property type="nucleotide sequence ID" value="NZ_JASJND010000006.1"/>
</dbReference>
<feature type="compositionally biased region" description="Gly residues" evidence="1">
    <location>
        <begin position="68"/>
        <end position="80"/>
    </location>
</feature>
<keyword evidence="2" id="KW-0540">Nuclease</keyword>
<dbReference type="EMBL" id="JASJND010000006">
    <property type="protein sequence ID" value="MDJ1114605.1"/>
    <property type="molecule type" value="Genomic_DNA"/>
</dbReference>
<evidence type="ECO:0000256" key="1">
    <source>
        <dbReference type="SAM" id="MobiDB-lite"/>
    </source>
</evidence>
<feature type="region of interest" description="Disordered" evidence="1">
    <location>
        <begin position="46"/>
        <end position="81"/>
    </location>
</feature>
<accession>A0ABT6ZEM2</accession>
<reference evidence="2 3" key="1">
    <citation type="submission" date="2023-05" db="EMBL/GenBank/DDBJ databases">
        <title>Microbacterium dauci sp.nov., Isolated from Carrot Rhizosphere Soil.</title>
        <authorList>
            <person name="Xiao Z."/>
            <person name="Zheng J."/>
        </authorList>
    </citation>
    <scope>NUCLEOTIDE SEQUENCE [LARGE SCALE GENOMIC DNA]</scope>
    <source>
        <strain evidence="2 3">LX3-4</strain>
    </source>
</reference>
<sequence length="200" mass="21772">MSAIKPIFREVRQAAVKAAGDLKDRFRGVADNLNVHFTTVGRRVNDQDRFDSAPDAPNTTNPSTALGNGNGNGNTNGGDGSVYSVAYQMQLDPDDWARSRSVHFNRSNADLDAAMQADPDFRAAMEAMSPGISDRVTRPGGRQNPNPEDFIWHHAHPNTVGGQNGVMQLVPTYQHTPGSDFWSTLHPGNRGGFAIWGEKK</sequence>
<dbReference type="GO" id="GO:0004519">
    <property type="term" value="F:endonuclease activity"/>
    <property type="evidence" value="ECO:0007669"/>
    <property type="project" value="UniProtKB-KW"/>
</dbReference>
<keyword evidence="3" id="KW-1185">Reference proteome</keyword>
<keyword evidence="2" id="KW-0378">Hydrolase</keyword>
<comment type="caution">
    <text evidence="2">The sequence shown here is derived from an EMBL/GenBank/DDBJ whole genome shotgun (WGS) entry which is preliminary data.</text>
</comment>
<feature type="compositionally biased region" description="Polar residues" evidence="1">
    <location>
        <begin position="57"/>
        <end position="66"/>
    </location>
</feature>
<protein>
    <submittedName>
        <fullName evidence="2">HNH endonuclease</fullName>
    </submittedName>
</protein>
<evidence type="ECO:0000313" key="2">
    <source>
        <dbReference type="EMBL" id="MDJ1114605.1"/>
    </source>
</evidence>
<name>A0ABT6ZEM2_9MICO</name>
<organism evidence="2 3">
    <name type="scientific">Microbacterium dauci</name>
    <dbReference type="NCBI Taxonomy" id="3048008"/>
    <lineage>
        <taxon>Bacteria</taxon>
        <taxon>Bacillati</taxon>
        <taxon>Actinomycetota</taxon>
        <taxon>Actinomycetes</taxon>
        <taxon>Micrococcales</taxon>
        <taxon>Microbacteriaceae</taxon>
        <taxon>Microbacterium</taxon>
    </lineage>
</organism>
<proteinExistence type="predicted"/>
<gene>
    <name evidence="2" type="ORF">QNI14_09075</name>
</gene>